<sequence>MTAEQYIVHDNGSRPFMVVRNGSTVDVYLTEFDKSTNTTNHGNLIGHYTNVTQFFDGQDPTLHIDGNSILFKHAEHARHHDYTFVGCEIYQFATKERINEYVSPMGNSDVPYPYAITDTRTYLMIEDVYLKNNEMLRKTSTVKEYTNESDPYSQYYGHTVAKRDRPKGHLFRKTVRHAKRLYTEECGNCGKQQIFYVVLRHHIGTICQRGS</sequence>
<gene>
    <name evidence="1" type="ORF">LCMAC202_06400</name>
</gene>
<proteinExistence type="predicted"/>
<accession>A0A481YYL7</accession>
<protein>
    <submittedName>
        <fullName evidence="1">Uncharacterized protein</fullName>
    </submittedName>
</protein>
<evidence type="ECO:0000313" key="1">
    <source>
        <dbReference type="EMBL" id="QBK88278.1"/>
    </source>
</evidence>
<reference evidence="1" key="1">
    <citation type="journal article" date="2019" name="MBio">
        <title>Virus Genomes from Deep Sea Sediments Expand the Ocean Megavirome and Support Independent Origins of Viral Gigantism.</title>
        <authorList>
            <person name="Backstrom D."/>
            <person name="Yutin N."/>
            <person name="Jorgensen S.L."/>
            <person name="Dharamshi J."/>
            <person name="Homa F."/>
            <person name="Zaremba-Niedwiedzka K."/>
            <person name="Spang A."/>
            <person name="Wolf Y.I."/>
            <person name="Koonin E.V."/>
            <person name="Ettema T.J."/>
        </authorList>
    </citation>
    <scope>NUCLEOTIDE SEQUENCE</scope>
</reference>
<organism evidence="1">
    <name type="scientific">Marseillevirus LCMAC202</name>
    <dbReference type="NCBI Taxonomy" id="2506606"/>
    <lineage>
        <taxon>Viruses</taxon>
        <taxon>Varidnaviria</taxon>
        <taxon>Bamfordvirae</taxon>
        <taxon>Nucleocytoviricota</taxon>
        <taxon>Megaviricetes</taxon>
        <taxon>Pimascovirales</taxon>
        <taxon>Pimascovirales incertae sedis</taxon>
        <taxon>Marseilleviridae</taxon>
    </lineage>
</organism>
<name>A0A481YYL7_9VIRU</name>
<dbReference type="EMBL" id="MK500382">
    <property type="protein sequence ID" value="QBK88278.1"/>
    <property type="molecule type" value="Genomic_DNA"/>
</dbReference>